<dbReference type="EMBL" id="JAVFKY010000003">
    <property type="protein sequence ID" value="KAK5578512.1"/>
    <property type="molecule type" value="Genomic_DNA"/>
</dbReference>
<evidence type="ECO:0000313" key="4">
    <source>
        <dbReference type="Proteomes" id="UP001344447"/>
    </source>
</evidence>
<dbReference type="Proteomes" id="UP001344447">
    <property type="component" value="Unassembled WGS sequence"/>
</dbReference>
<name>A0AAN7YWF1_9MYCE</name>
<dbReference type="InterPro" id="IPR040405">
    <property type="entry name" value="DDB_G0275255-like"/>
</dbReference>
<evidence type="ECO:0000313" key="3">
    <source>
        <dbReference type="EMBL" id="KAK5578512.1"/>
    </source>
</evidence>
<comment type="caution">
    <text evidence="3">The sequence shown here is derived from an EMBL/GenBank/DDBJ whole genome shotgun (WGS) entry which is preliminary data.</text>
</comment>
<gene>
    <name evidence="3" type="ORF">RB653_008184</name>
</gene>
<organism evidence="3 4">
    <name type="scientific">Dictyostelium firmibasis</name>
    <dbReference type="NCBI Taxonomy" id="79012"/>
    <lineage>
        <taxon>Eukaryota</taxon>
        <taxon>Amoebozoa</taxon>
        <taxon>Evosea</taxon>
        <taxon>Eumycetozoa</taxon>
        <taxon>Dictyostelia</taxon>
        <taxon>Dictyosteliales</taxon>
        <taxon>Dictyosteliaceae</taxon>
        <taxon>Dictyostelium</taxon>
    </lineage>
</organism>
<evidence type="ECO:0000256" key="1">
    <source>
        <dbReference type="SAM" id="SignalP"/>
    </source>
</evidence>
<keyword evidence="4" id="KW-1185">Reference proteome</keyword>
<reference evidence="3 4" key="1">
    <citation type="submission" date="2023-11" db="EMBL/GenBank/DDBJ databases">
        <title>Dfirmibasis_genome.</title>
        <authorList>
            <person name="Edelbroek B."/>
            <person name="Kjellin J."/>
            <person name="Jerlstrom-Hultqvist J."/>
            <person name="Soderbom F."/>
        </authorList>
    </citation>
    <scope>NUCLEOTIDE SEQUENCE [LARGE SCALE GENOMIC DNA]</scope>
    <source>
        <strain evidence="3 4">TNS-C-14</strain>
    </source>
</reference>
<feature type="chain" id="PRO_5042821050" description="DUF6748 domain-containing protein" evidence="1">
    <location>
        <begin position="23"/>
        <end position="346"/>
    </location>
</feature>
<accession>A0AAN7YWF1</accession>
<dbReference type="InterPro" id="IPR046636">
    <property type="entry name" value="DUF6748"/>
</dbReference>
<dbReference type="AlphaFoldDB" id="A0AAN7YWF1"/>
<sequence>MKLSKITLILIISIYLIKSTVSISEIPNIGIGSKDEVSKDALMQKVYYSIRSDNKQCSTPHCGGYFIKKLNSIEGTEDSQEIYISEMMTSNPLLNSTMINQLKQIQQQQQQQQLNMIIQPPFTLVVSGDITPSHSNDGLYHCLHLTDILHVMSIPIEDLEINKKKQTIKPQEQYYFIKPSPYKCNGILTDCPAYVVMKANTHEIEFLQSYVESYTTSIPMLDQHWLNSRLVSENSDVSAMVKGYIVGEKLTISYIFLNTIDPPTKCKPPQVKRCENLKPNQIPVFTRTIDRCVVFTECIERGPCHFGVPSCTQGYHPSVIQVAPKGCRRYYCDPDFLPIISQLQIN</sequence>
<feature type="domain" description="DUF6748" evidence="2">
    <location>
        <begin position="47"/>
        <end position="91"/>
    </location>
</feature>
<protein>
    <recommendedName>
        <fullName evidence="2">DUF6748 domain-containing protein</fullName>
    </recommendedName>
</protein>
<proteinExistence type="predicted"/>
<feature type="signal peptide" evidence="1">
    <location>
        <begin position="1"/>
        <end position="22"/>
    </location>
</feature>
<dbReference type="Pfam" id="PF20533">
    <property type="entry name" value="DUF6748"/>
    <property type="match status" value="1"/>
</dbReference>
<dbReference type="PANTHER" id="PTHR34411">
    <property type="entry name" value="DUF6748 DOMAIN-CONTAINING PROTEIN-RELATED"/>
    <property type="match status" value="1"/>
</dbReference>
<dbReference type="PANTHER" id="PTHR34411:SF4">
    <property type="entry name" value="DUF6748 DOMAIN-CONTAINING PROTEIN"/>
    <property type="match status" value="1"/>
</dbReference>
<keyword evidence="1" id="KW-0732">Signal</keyword>
<evidence type="ECO:0000259" key="2">
    <source>
        <dbReference type="Pfam" id="PF20533"/>
    </source>
</evidence>